<keyword evidence="19 28" id="KW-0472">Membrane</keyword>
<dbReference type="GO" id="GO:0005886">
    <property type="term" value="C:plasma membrane"/>
    <property type="evidence" value="ECO:0007669"/>
    <property type="project" value="UniProtKB-SubCell"/>
</dbReference>
<dbReference type="SUPFAM" id="SSF56601">
    <property type="entry name" value="beta-lactamase/transpeptidase-like"/>
    <property type="match status" value="1"/>
</dbReference>
<keyword evidence="17" id="KW-0573">Peptidoglycan synthesis</keyword>
<dbReference type="AlphaFoldDB" id="A0A226BWZ4"/>
<evidence type="ECO:0000256" key="24">
    <source>
        <dbReference type="ARBA" id="ARBA00044770"/>
    </source>
</evidence>
<keyword evidence="14" id="KW-0378">Hydrolase</keyword>
<dbReference type="InterPro" id="IPR012338">
    <property type="entry name" value="Beta-lactam/transpept-like"/>
</dbReference>
<evidence type="ECO:0000256" key="27">
    <source>
        <dbReference type="SAM" id="MobiDB-lite"/>
    </source>
</evidence>
<evidence type="ECO:0000256" key="21">
    <source>
        <dbReference type="ARBA" id="ARBA00023268"/>
    </source>
</evidence>
<dbReference type="GO" id="GO:0071555">
    <property type="term" value="P:cell wall organization"/>
    <property type="evidence" value="ECO:0007669"/>
    <property type="project" value="UniProtKB-KW"/>
</dbReference>
<evidence type="ECO:0000256" key="17">
    <source>
        <dbReference type="ARBA" id="ARBA00022984"/>
    </source>
</evidence>
<dbReference type="Pfam" id="PF00912">
    <property type="entry name" value="Transgly"/>
    <property type="match status" value="1"/>
</dbReference>
<comment type="subcellular location">
    <subcellularLocation>
        <location evidence="2">Cell membrane</location>
        <topology evidence="2">Single-pass type II membrane protein</topology>
    </subcellularLocation>
</comment>
<dbReference type="InterPro" id="IPR023346">
    <property type="entry name" value="Lysozyme-like_dom_sf"/>
</dbReference>
<dbReference type="GO" id="GO:0008360">
    <property type="term" value="P:regulation of cell shape"/>
    <property type="evidence" value="ECO:0007669"/>
    <property type="project" value="UniProtKB-KW"/>
</dbReference>
<comment type="pathway">
    <text evidence="3">Cell wall biogenesis; peptidoglycan biosynthesis.</text>
</comment>
<dbReference type="PANTHER" id="PTHR32282:SF11">
    <property type="entry name" value="PENICILLIN-BINDING PROTEIN 1B"/>
    <property type="match status" value="1"/>
</dbReference>
<comment type="similarity">
    <text evidence="5">In the N-terminal section; belongs to the glycosyltransferase 51 family.</text>
</comment>
<evidence type="ECO:0000256" key="25">
    <source>
        <dbReference type="ARBA" id="ARBA00049902"/>
    </source>
</evidence>
<dbReference type="InterPro" id="IPR001460">
    <property type="entry name" value="PCN-bd_Tpept"/>
</dbReference>
<dbReference type="SUPFAM" id="SSF53955">
    <property type="entry name" value="Lysozyme-like"/>
    <property type="match status" value="1"/>
</dbReference>
<dbReference type="GO" id="GO:0009002">
    <property type="term" value="F:serine-type D-Ala-D-Ala carboxypeptidase activity"/>
    <property type="evidence" value="ECO:0007669"/>
    <property type="project" value="UniProtKB-EC"/>
</dbReference>
<dbReference type="EC" id="3.4.16.4" evidence="6"/>
<sequence>MVYKKFTFRSASFFNSGTFIIKLIKCTYMILTQINYIKGGIIIPSTNNKSRSKKENSKNKMKKIKIAPIGFLKLALLASVAMILLIGGAGFGMVVGALQTVPEFNPDQLQATVPSVIKDAEGNEITRLDREHQREEISIDRVPDHVVNAFIAIEDARFYEHFGFDTRGISRAAINNIKQTGNPFQGSQGGSTITQQLVKNTFLSPKRLLERKIHEAWLSLHVERIYTKNEIMEFYLNYATYFNHNAYGIQAASNFYFDKDVSELTVEEGALLAGIIRHPSRLSPHENPDLAKDRQQTVLHAMKEYDFLSEYEYEEAINRELEEMLADIPEREYPYPHFVDYVLNNEAKPILRNLIETSDDLPENVQNADDLLYHQGLTIHTTLDRELQAHNESIFDDPSNFPASYEDEHGVIQPQGAVVVSDPTTGEVRSIVGGRNYGYNNMLNRVTSSRSPGSALKPINIYAPALEEGIITPGTIIDDAPALWGNWGPENFTNTFRGLTTIRDSLVNSLNVPAVKIYNDKLNRDLGMDYAEKFGITTITDTDRTYQSAALGGLDRGVRPFELTEAYGTLANDGIKVEHHTITKIEDRHGNTIYDKEPNYDVVVSEETAWIINNMLQDVIDYGTARMLNLDFPAAAKTGTSQDVRDAWLVGYTPDLVTTLWLGDDHNTSAVQNRSYYLGNIIERVMNYAVDENPSDFHQPAGISGPIAISTKSGKLASDITPNEYISYEYFPEGEVPTKECNAFIEVEVCTAPHPENANEEVLLASEDCPSELVETQVFLDRSKPEVTDSRWSHGAGRSTSDASLMPPKEVCEYHEDDNGNGFFDWLDRDDDEDEDEDEDEEKEEDQDDDEDDNEIEKEDNDDEGDKEDNDDNEVEEDDEENNNDNE</sequence>
<proteinExistence type="inferred from homology"/>
<dbReference type="Proteomes" id="UP000214588">
    <property type="component" value="Unassembled WGS sequence"/>
</dbReference>
<keyword evidence="8" id="KW-1003">Cell membrane</keyword>
<evidence type="ECO:0000256" key="15">
    <source>
        <dbReference type="ARBA" id="ARBA00022960"/>
    </source>
</evidence>
<evidence type="ECO:0000256" key="20">
    <source>
        <dbReference type="ARBA" id="ARBA00023251"/>
    </source>
</evidence>
<comment type="catalytic activity">
    <reaction evidence="23">
        <text>Preferential cleavage: (Ac)2-L-Lys-D-Ala-|-D-Ala. Also transpeptidation of peptidyl-alanyl moieties that are N-acyl substituents of D-alanine.</text>
        <dbReference type="EC" id="3.4.16.4"/>
    </reaction>
</comment>
<organism evidence="31 32">
    <name type="scientific">Natranaerobius trueperi</name>
    <dbReference type="NCBI Taxonomy" id="759412"/>
    <lineage>
        <taxon>Bacteria</taxon>
        <taxon>Bacillati</taxon>
        <taxon>Bacillota</taxon>
        <taxon>Clostridia</taxon>
        <taxon>Natranaerobiales</taxon>
        <taxon>Natranaerobiaceae</taxon>
        <taxon>Natranaerobius</taxon>
    </lineage>
</organism>
<comment type="pathway">
    <text evidence="26">Glycan biosynthesis.</text>
</comment>
<dbReference type="PANTHER" id="PTHR32282">
    <property type="entry name" value="BINDING PROTEIN TRANSPEPTIDASE, PUTATIVE-RELATED"/>
    <property type="match status" value="1"/>
</dbReference>
<dbReference type="GO" id="GO:0046677">
    <property type="term" value="P:response to antibiotic"/>
    <property type="evidence" value="ECO:0007669"/>
    <property type="project" value="UniProtKB-KW"/>
</dbReference>
<reference evidence="31 32" key="1">
    <citation type="submission" date="2017-06" db="EMBL/GenBank/DDBJ databases">
        <title>Draft Genome Sequence of Natranaerobius trueperi halophilic, alkalithermophilic bacteria from soda lakes.</title>
        <authorList>
            <person name="Zhao B."/>
        </authorList>
    </citation>
    <scope>NUCLEOTIDE SEQUENCE [LARGE SCALE GENOMIC DNA]</scope>
    <source>
        <strain evidence="31 32">DSM 18760</strain>
    </source>
</reference>
<keyword evidence="32" id="KW-1185">Reference proteome</keyword>
<evidence type="ECO:0000256" key="8">
    <source>
        <dbReference type="ARBA" id="ARBA00022475"/>
    </source>
</evidence>
<evidence type="ECO:0000256" key="26">
    <source>
        <dbReference type="ARBA" id="ARBA00060592"/>
    </source>
</evidence>
<evidence type="ECO:0000256" key="11">
    <source>
        <dbReference type="ARBA" id="ARBA00022676"/>
    </source>
</evidence>
<comment type="catalytic activity">
    <reaction evidence="25">
        <text>[GlcNAc-(1-&gt;4)-Mur2Ac(oyl-L-Ala-gamma-D-Glu-L-Lys-D-Ala-D-Ala)](n)-di-trans,octa-cis-undecaprenyl diphosphate + beta-D-GlcNAc-(1-&gt;4)-Mur2Ac(oyl-L-Ala-gamma-D-Glu-L-Lys-D-Ala-D-Ala)-di-trans,octa-cis-undecaprenyl diphosphate = [GlcNAc-(1-&gt;4)-Mur2Ac(oyl-L-Ala-gamma-D-Glu-L-Lys-D-Ala-D-Ala)](n+1)-di-trans,octa-cis-undecaprenyl diphosphate + di-trans,octa-cis-undecaprenyl diphosphate + H(+)</text>
        <dbReference type="Rhea" id="RHEA:23708"/>
        <dbReference type="Rhea" id="RHEA-COMP:9602"/>
        <dbReference type="Rhea" id="RHEA-COMP:9603"/>
        <dbReference type="ChEBI" id="CHEBI:15378"/>
        <dbReference type="ChEBI" id="CHEBI:58405"/>
        <dbReference type="ChEBI" id="CHEBI:60033"/>
        <dbReference type="ChEBI" id="CHEBI:78435"/>
        <dbReference type="EC" id="2.4.99.28"/>
    </reaction>
</comment>
<dbReference type="Pfam" id="PF00905">
    <property type="entry name" value="Transpeptidase"/>
    <property type="match status" value="1"/>
</dbReference>
<evidence type="ECO:0000256" key="18">
    <source>
        <dbReference type="ARBA" id="ARBA00022989"/>
    </source>
</evidence>
<protein>
    <recommendedName>
        <fullName evidence="7">Penicillin-binding protein 1A</fullName>
        <ecNumber evidence="24">2.4.99.28</ecNumber>
        <ecNumber evidence="6">3.4.16.4</ecNumber>
    </recommendedName>
</protein>
<feature type="compositionally biased region" description="Basic and acidic residues" evidence="27">
    <location>
        <begin position="781"/>
        <end position="792"/>
    </location>
</feature>
<dbReference type="InterPro" id="IPR050396">
    <property type="entry name" value="Glycosyltr_51/Transpeptidase"/>
</dbReference>
<accession>A0A226BWZ4</accession>
<feature type="compositionally biased region" description="Acidic residues" evidence="27">
    <location>
        <begin position="828"/>
        <end position="887"/>
    </location>
</feature>
<evidence type="ECO:0000256" key="14">
    <source>
        <dbReference type="ARBA" id="ARBA00022801"/>
    </source>
</evidence>
<keyword evidence="21" id="KW-0511">Multifunctional enzyme</keyword>
<evidence type="ECO:0000256" key="9">
    <source>
        <dbReference type="ARBA" id="ARBA00022645"/>
    </source>
</evidence>
<dbReference type="Gene3D" id="1.10.3810.10">
    <property type="entry name" value="Biosynthetic peptidoglycan transglycosylase-like"/>
    <property type="match status" value="1"/>
</dbReference>
<evidence type="ECO:0000256" key="5">
    <source>
        <dbReference type="ARBA" id="ARBA00007739"/>
    </source>
</evidence>
<evidence type="ECO:0000256" key="6">
    <source>
        <dbReference type="ARBA" id="ARBA00012448"/>
    </source>
</evidence>
<comment type="similarity">
    <text evidence="4">In the C-terminal section; belongs to the transpeptidase family.</text>
</comment>
<dbReference type="InterPro" id="IPR001264">
    <property type="entry name" value="Glyco_trans_51"/>
</dbReference>
<feature type="transmembrane region" description="Helical" evidence="28">
    <location>
        <begin position="71"/>
        <end position="98"/>
    </location>
</feature>
<name>A0A226BWZ4_9FIRM</name>
<evidence type="ECO:0000256" key="4">
    <source>
        <dbReference type="ARBA" id="ARBA00007090"/>
    </source>
</evidence>
<keyword evidence="18 28" id="KW-1133">Transmembrane helix</keyword>
<dbReference type="Gene3D" id="3.40.710.10">
    <property type="entry name" value="DD-peptidase/beta-lactamase superfamily"/>
    <property type="match status" value="1"/>
</dbReference>
<feature type="region of interest" description="Disordered" evidence="27">
    <location>
        <begin position="780"/>
        <end position="887"/>
    </location>
</feature>
<keyword evidence="20" id="KW-0046">Antibiotic resistance</keyword>
<keyword evidence="15" id="KW-0133">Cell shape</keyword>
<keyword evidence="16" id="KW-0735">Signal-anchor</keyword>
<dbReference type="NCBIfam" id="TIGR02074">
    <property type="entry name" value="PBP_1a_fam"/>
    <property type="match status" value="1"/>
</dbReference>
<dbReference type="EC" id="2.4.99.28" evidence="24"/>
<evidence type="ECO:0000256" key="12">
    <source>
        <dbReference type="ARBA" id="ARBA00022679"/>
    </source>
</evidence>
<dbReference type="UniPathway" id="UPA00219"/>
<dbReference type="GO" id="GO:0009252">
    <property type="term" value="P:peptidoglycan biosynthetic process"/>
    <property type="evidence" value="ECO:0007669"/>
    <property type="project" value="UniProtKB-UniPathway"/>
</dbReference>
<comment type="caution">
    <text evidence="31">The sequence shown here is derived from an EMBL/GenBank/DDBJ whole genome shotgun (WGS) entry which is preliminary data.</text>
</comment>
<comment type="function">
    <text evidence="1">Cell wall formation. Synthesis of cross-linked peptidoglycan from the lipid intermediates. The enzyme has a penicillin-insensitive transglycosylase N-terminal domain (formation of linear glycan strands) and a penicillin-sensitive transpeptidase C-terminal domain (cross-linking of the peptide subunits).</text>
</comment>
<dbReference type="EMBL" id="NIQC01000016">
    <property type="protein sequence ID" value="OWZ83543.1"/>
    <property type="molecule type" value="Genomic_DNA"/>
</dbReference>
<evidence type="ECO:0000256" key="7">
    <source>
        <dbReference type="ARBA" id="ARBA00018638"/>
    </source>
</evidence>
<keyword evidence="9" id="KW-0121">Carboxypeptidase</keyword>
<dbReference type="GO" id="GO:0008955">
    <property type="term" value="F:peptidoglycan glycosyltransferase activity"/>
    <property type="evidence" value="ECO:0007669"/>
    <property type="project" value="UniProtKB-EC"/>
</dbReference>
<evidence type="ECO:0000256" key="23">
    <source>
        <dbReference type="ARBA" id="ARBA00034000"/>
    </source>
</evidence>
<evidence type="ECO:0000256" key="22">
    <source>
        <dbReference type="ARBA" id="ARBA00023316"/>
    </source>
</evidence>
<keyword evidence="22" id="KW-0961">Cell wall biogenesis/degradation</keyword>
<evidence type="ECO:0000256" key="13">
    <source>
        <dbReference type="ARBA" id="ARBA00022692"/>
    </source>
</evidence>
<keyword evidence="12" id="KW-0808">Transferase</keyword>
<evidence type="ECO:0000313" key="31">
    <source>
        <dbReference type="EMBL" id="OWZ83543.1"/>
    </source>
</evidence>
<feature type="domain" description="Penicillin-binding protein transpeptidase" evidence="29">
    <location>
        <begin position="416"/>
        <end position="655"/>
    </location>
</feature>
<dbReference type="GO" id="GO:0006508">
    <property type="term" value="P:proteolysis"/>
    <property type="evidence" value="ECO:0007669"/>
    <property type="project" value="UniProtKB-KW"/>
</dbReference>
<evidence type="ECO:0000256" key="3">
    <source>
        <dbReference type="ARBA" id="ARBA00004752"/>
    </source>
</evidence>
<dbReference type="FunFam" id="1.10.3810.10:FF:000001">
    <property type="entry name" value="Penicillin-binding protein 1A"/>
    <property type="match status" value="1"/>
</dbReference>
<dbReference type="GO" id="GO:0030288">
    <property type="term" value="C:outer membrane-bounded periplasmic space"/>
    <property type="evidence" value="ECO:0007669"/>
    <property type="project" value="TreeGrafter"/>
</dbReference>
<keyword evidence="13 28" id="KW-0812">Transmembrane</keyword>
<feature type="domain" description="Glycosyl transferase family 51" evidence="30">
    <location>
        <begin position="122"/>
        <end position="303"/>
    </location>
</feature>
<keyword evidence="10" id="KW-0645">Protease</keyword>
<evidence type="ECO:0000256" key="1">
    <source>
        <dbReference type="ARBA" id="ARBA00002624"/>
    </source>
</evidence>
<evidence type="ECO:0000256" key="16">
    <source>
        <dbReference type="ARBA" id="ARBA00022968"/>
    </source>
</evidence>
<evidence type="ECO:0000256" key="19">
    <source>
        <dbReference type="ARBA" id="ARBA00023136"/>
    </source>
</evidence>
<evidence type="ECO:0000256" key="28">
    <source>
        <dbReference type="SAM" id="Phobius"/>
    </source>
</evidence>
<evidence type="ECO:0000256" key="10">
    <source>
        <dbReference type="ARBA" id="ARBA00022670"/>
    </source>
</evidence>
<dbReference type="InterPro" id="IPR036950">
    <property type="entry name" value="PBP_transglycosylase"/>
</dbReference>
<evidence type="ECO:0000259" key="29">
    <source>
        <dbReference type="Pfam" id="PF00905"/>
    </source>
</evidence>
<keyword evidence="11" id="KW-0328">Glycosyltransferase</keyword>
<evidence type="ECO:0000313" key="32">
    <source>
        <dbReference type="Proteomes" id="UP000214588"/>
    </source>
</evidence>
<gene>
    <name evidence="31" type="ORF">CDO51_08035</name>
</gene>
<evidence type="ECO:0000256" key="2">
    <source>
        <dbReference type="ARBA" id="ARBA00004401"/>
    </source>
</evidence>
<dbReference type="GO" id="GO:0008658">
    <property type="term" value="F:penicillin binding"/>
    <property type="evidence" value="ECO:0007669"/>
    <property type="project" value="InterPro"/>
</dbReference>
<evidence type="ECO:0000259" key="30">
    <source>
        <dbReference type="Pfam" id="PF00912"/>
    </source>
</evidence>